<name>A0A2P2E473_9LEPT</name>
<dbReference type="OrthoDB" id="181419at2"/>
<comment type="caution">
    <text evidence="2">The sequence shown here is derived from an EMBL/GenBank/DDBJ whole genome shotgun (WGS) entry which is preliminary data.</text>
</comment>
<sequence length="311" mass="34449">MAETYQHSLGDASARQLSNTVKTNAQYGAITPRWLVRLLDWKGLEAGVLRVNRVAANTNVDVLCGQKGEQELPETFVNYEEKPKEYTLSLISTVLDVHTRVSDLYSSPHEQIAEQLRLTIESVKEKQELELINNEDYGLLKNVPKSQRLNTRKGPPTPDDLDDLIAKVWKEPSFFLAHPLAIAAFGRECTRRGVPPATISMFGAQFLTWRGLPIIPSDKLLVNGESNPKSVSGLSNILLLRVGEKKQGVVGLYQTNLPGEQTPGLSVRFMGINRSAIGSYLISLYCSAAILTDDAIASLDNVDVGNYYEYK</sequence>
<dbReference type="NCBIfam" id="NF041162">
    <property type="entry name" value="encap_f2a"/>
    <property type="match status" value="1"/>
</dbReference>
<gene>
    <name evidence="2" type="ORF">LPTSP4_31940</name>
</gene>
<reference evidence="2 3" key="1">
    <citation type="submission" date="2018-02" db="EMBL/GenBank/DDBJ databases">
        <title>Novel Leptospira species isolated from soil and water in Japan.</title>
        <authorList>
            <person name="Nakao R."/>
            <person name="Masuzawa T."/>
        </authorList>
    </citation>
    <scope>NUCLEOTIDE SEQUENCE [LARGE SCALE GENOMIC DNA]</scope>
    <source>
        <strain evidence="2 3">YH101</strain>
    </source>
</reference>
<feature type="domain" description="Type 2A encapsulin shell protein SrpI-like" evidence="1">
    <location>
        <begin position="56"/>
        <end position="305"/>
    </location>
</feature>
<proteinExistence type="predicted"/>
<dbReference type="RefSeq" id="WP_108978190.1">
    <property type="nucleotide sequence ID" value="NZ_BFBB01000008.1"/>
</dbReference>
<dbReference type="Pfam" id="PF19307">
    <property type="entry name" value="SrpI-like"/>
    <property type="match status" value="1"/>
</dbReference>
<organism evidence="2 3">
    <name type="scientific">Leptospira ryugenii</name>
    <dbReference type="NCBI Taxonomy" id="1917863"/>
    <lineage>
        <taxon>Bacteria</taxon>
        <taxon>Pseudomonadati</taxon>
        <taxon>Spirochaetota</taxon>
        <taxon>Spirochaetia</taxon>
        <taxon>Leptospirales</taxon>
        <taxon>Leptospiraceae</taxon>
        <taxon>Leptospira</taxon>
    </lineage>
</organism>
<keyword evidence="3" id="KW-1185">Reference proteome</keyword>
<evidence type="ECO:0000313" key="2">
    <source>
        <dbReference type="EMBL" id="GBF51656.1"/>
    </source>
</evidence>
<dbReference type="Proteomes" id="UP000245133">
    <property type="component" value="Unassembled WGS sequence"/>
</dbReference>
<evidence type="ECO:0000313" key="3">
    <source>
        <dbReference type="Proteomes" id="UP000245133"/>
    </source>
</evidence>
<dbReference type="InterPro" id="IPR049822">
    <property type="entry name" value="Encap_f2a"/>
</dbReference>
<dbReference type="InterPro" id="IPR045641">
    <property type="entry name" value="SrpI-like"/>
</dbReference>
<evidence type="ECO:0000259" key="1">
    <source>
        <dbReference type="Pfam" id="PF19307"/>
    </source>
</evidence>
<accession>A0A2P2E473</accession>
<dbReference type="AlphaFoldDB" id="A0A2P2E473"/>
<protein>
    <recommendedName>
        <fullName evidence="1">Type 2A encapsulin shell protein SrpI-like domain-containing protein</fullName>
    </recommendedName>
</protein>
<dbReference type="EMBL" id="BFBB01000008">
    <property type="protein sequence ID" value="GBF51656.1"/>
    <property type="molecule type" value="Genomic_DNA"/>
</dbReference>